<evidence type="ECO:0000313" key="2">
    <source>
        <dbReference type="EMBL" id="POR34914.1"/>
    </source>
</evidence>
<dbReference type="AlphaFoldDB" id="A0A2S4KXK7"/>
<feature type="region of interest" description="Disordered" evidence="1">
    <location>
        <begin position="1"/>
        <end position="52"/>
    </location>
</feature>
<dbReference type="OrthoDB" id="10633402at2759"/>
<dbReference type="Proteomes" id="UP000237481">
    <property type="component" value="Unassembled WGS sequence"/>
</dbReference>
<organism evidence="2 3">
    <name type="scientific">Tolypocladium paradoxum</name>
    <dbReference type="NCBI Taxonomy" id="94208"/>
    <lineage>
        <taxon>Eukaryota</taxon>
        <taxon>Fungi</taxon>
        <taxon>Dikarya</taxon>
        <taxon>Ascomycota</taxon>
        <taxon>Pezizomycotina</taxon>
        <taxon>Sordariomycetes</taxon>
        <taxon>Hypocreomycetidae</taxon>
        <taxon>Hypocreales</taxon>
        <taxon>Ophiocordycipitaceae</taxon>
        <taxon>Tolypocladium</taxon>
    </lineage>
</organism>
<dbReference type="EMBL" id="PKSG01000482">
    <property type="protein sequence ID" value="POR34914.1"/>
    <property type="molecule type" value="Genomic_DNA"/>
</dbReference>
<gene>
    <name evidence="2" type="ORF">TPAR_04900</name>
</gene>
<sequence>MHVASASRKPNGHGCSPVDPQQMKQTTGEHSASCDQLRTTRGREVSAGDPSPAAALAHALAAAASALAGPSSGGQGRAADRDPARRDPLDGSQNERWLAGGSDHGQRRAAASCPNLSPLPSSVTHLVSFSPSRNHRTAQIDRPRPLIASISHCRAIRTIAKGAPFRAAPAAALAAAAGSAVAPRPERCCVAAGRVPAGDVARRRAGGS</sequence>
<proteinExistence type="predicted"/>
<accession>A0A2S4KXK7</accession>
<keyword evidence="3" id="KW-1185">Reference proteome</keyword>
<feature type="compositionally biased region" description="Basic and acidic residues" evidence="1">
    <location>
        <begin position="78"/>
        <end position="89"/>
    </location>
</feature>
<feature type="compositionally biased region" description="Polar residues" evidence="1">
    <location>
        <begin position="22"/>
        <end position="39"/>
    </location>
</feature>
<name>A0A2S4KXK7_9HYPO</name>
<evidence type="ECO:0000313" key="3">
    <source>
        <dbReference type="Proteomes" id="UP000237481"/>
    </source>
</evidence>
<evidence type="ECO:0000256" key="1">
    <source>
        <dbReference type="SAM" id="MobiDB-lite"/>
    </source>
</evidence>
<reference evidence="2 3" key="1">
    <citation type="submission" date="2018-01" db="EMBL/GenBank/DDBJ databases">
        <title>Harnessing the power of phylogenomics to disentangle the directionality and signatures of interkingdom host jumping in the parasitic fungal genus Tolypocladium.</title>
        <authorList>
            <person name="Quandt C.A."/>
            <person name="Patterson W."/>
            <person name="Spatafora J.W."/>
        </authorList>
    </citation>
    <scope>NUCLEOTIDE SEQUENCE [LARGE SCALE GENOMIC DNA]</scope>
    <source>
        <strain evidence="2 3">NRBC 100945</strain>
    </source>
</reference>
<protein>
    <submittedName>
        <fullName evidence="2">Uncharacterized protein</fullName>
    </submittedName>
</protein>
<comment type="caution">
    <text evidence="2">The sequence shown here is derived from an EMBL/GenBank/DDBJ whole genome shotgun (WGS) entry which is preliminary data.</text>
</comment>
<feature type="region of interest" description="Disordered" evidence="1">
    <location>
        <begin position="64"/>
        <end position="116"/>
    </location>
</feature>